<accession>W9XDG9</accession>
<evidence type="ECO:0000256" key="1">
    <source>
        <dbReference type="ARBA" id="ARBA00023242"/>
    </source>
</evidence>
<keyword evidence="4" id="KW-1185">Reference proteome</keyword>
<dbReference type="EMBL" id="AMGX01000002">
    <property type="protein sequence ID" value="EXJ75355.1"/>
    <property type="molecule type" value="Genomic_DNA"/>
</dbReference>
<evidence type="ECO:0000259" key="2">
    <source>
        <dbReference type="Pfam" id="PF04082"/>
    </source>
</evidence>
<comment type="caution">
    <text evidence="3">The sequence shown here is derived from an EMBL/GenBank/DDBJ whole genome shotgun (WGS) entry which is preliminary data.</text>
</comment>
<dbReference type="GeneID" id="19186784"/>
<dbReference type="OrthoDB" id="5041285at2759"/>
<protein>
    <recommendedName>
        <fullName evidence="2">Xylanolytic transcriptional activator regulatory domain-containing protein</fullName>
    </recommendedName>
</protein>
<dbReference type="InterPro" id="IPR007219">
    <property type="entry name" value="XnlR_reg_dom"/>
</dbReference>
<evidence type="ECO:0000313" key="4">
    <source>
        <dbReference type="Proteomes" id="UP000019471"/>
    </source>
</evidence>
<organism evidence="3 4">
    <name type="scientific">Cladophialophora psammophila CBS 110553</name>
    <dbReference type="NCBI Taxonomy" id="1182543"/>
    <lineage>
        <taxon>Eukaryota</taxon>
        <taxon>Fungi</taxon>
        <taxon>Dikarya</taxon>
        <taxon>Ascomycota</taxon>
        <taxon>Pezizomycotina</taxon>
        <taxon>Eurotiomycetes</taxon>
        <taxon>Chaetothyriomycetidae</taxon>
        <taxon>Chaetothyriales</taxon>
        <taxon>Herpotrichiellaceae</taxon>
        <taxon>Cladophialophora</taxon>
    </lineage>
</organism>
<dbReference type="AlphaFoldDB" id="W9XDG9"/>
<dbReference type="Pfam" id="PF04082">
    <property type="entry name" value="Fungal_trans"/>
    <property type="match status" value="1"/>
</dbReference>
<dbReference type="PANTHER" id="PTHR47425:SF2">
    <property type="entry name" value="FARB-RELATED"/>
    <property type="match status" value="1"/>
</dbReference>
<dbReference type="HOGENOM" id="CLU_031982_0_0_1"/>
<keyword evidence="1" id="KW-0539">Nucleus</keyword>
<dbReference type="Proteomes" id="UP000019471">
    <property type="component" value="Unassembled WGS sequence"/>
</dbReference>
<dbReference type="CDD" id="cd12148">
    <property type="entry name" value="fungal_TF_MHR"/>
    <property type="match status" value="1"/>
</dbReference>
<reference evidence="3 4" key="1">
    <citation type="submission" date="2013-03" db="EMBL/GenBank/DDBJ databases">
        <title>The Genome Sequence of Cladophialophora psammophila CBS 110553.</title>
        <authorList>
            <consortium name="The Broad Institute Genomics Platform"/>
            <person name="Cuomo C."/>
            <person name="de Hoog S."/>
            <person name="Gorbushina A."/>
            <person name="Walker B."/>
            <person name="Young S.K."/>
            <person name="Zeng Q."/>
            <person name="Gargeya S."/>
            <person name="Fitzgerald M."/>
            <person name="Haas B."/>
            <person name="Abouelleil A."/>
            <person name="Allen A.W."/>
            <person name="Alvarado L."/>
            <person name="Arachchi H.M."/>
            <person name="Berlin A.M."/>
            <person name="Chapman S.B."/>
            <person name="Gainer-Dewar J."/>
            <person name="Goldberg J."/>
            <person name="Griggs A."/>
            <person name="Gujja S."/>
            <person name="Hansen M."/>
            <person name="Howarth C."/>
            <person name="Imamovic A."/>
            <person name="Ireland A."/>
            <person name="Larimer J."/>
            <person name="McCowan C."/>
            <person name="Murphy C."/>
            <person name="Pearson M."/>
            <person name="Poon T.W."/>
            <person name="Priest M."/>
            <person name="Roberts A."/>
            <person name="Saif S."/>
            <person name="Shea T."/>
            <person name="Sisk P."/>
            <person name="Sykes S."/>
            <person name="Wortman J."/>
            <person name="Nusbaum C."/>
            <person name="Birren B."/>
        </authorList>
    </citation>
    <scope>NUCLEOTIDE SEQUENCE [LARGE SCALE GENOMIC DNA]</scope>
    <source>
        <strain evidence="3 4">CBS 110553</strain>
    </source>
</reference>
<proteinExistence type="predicted"/>
<dbReference type="RefSeq" id="XP_007740857.1">
    <property type="nucleotide sequence ID" value="XM_007742667.1"/>
</dbReference>
<dbReference type="InterPro" id="IPR052761">
    <property type="entry name" value="Fungal_Detox/Toxin_TFs"/>
</dbReference>
<gene>
    <name evidence="3" type="ORF">A1O5_02051</name>
</gene>
<feature type="domain" description="Xylanolytic transcriptional activator regulatory" evidence="2">
    <location>
        <begin position="133"/>
        <end position="253"/>
    </location>
</feature>
<dbReference type="PANTHER" id="PTHR47425">
    <property type="entry name" value="FARB-RELATED"/>
    <property type="match status" value="1"/>
</dbReference>
<sequence>MAESTRSTVEEDIWDFLDTEDTSEVHSTSKIIEHSALSFLDGTSASEFQGDLEVDLDGQFSVVQQHDDTNQDATSHHMLELENMLLGSIGLGVLPHSWKLLAAPEKAHASQQELTTGPDFPDLSSDLQNRLVEIYFQNFHPLCPVVDEIEFSSWYGSDQLDGHGARELLGAMIFVAFAHVSDEELGLSSFTSIPEAQRACFRTIKYRFDKSSQSRPGDISLVQIALLLSHWSPFDDSKEVSTYWVDQAFHHATIANLSEGLKQYSRVIWWCCVARTRALALGLRRPDKVKSFEAGRMIQSEDFGSIAFLARAGRMERKIFEIEAFIALCKLSDLMNRILILRNRSGKPSDWRAENTWPSMCKDDLNYVVRVDKDLGNWKSLHRGLFEKRALTRSQLLTLQILRIIHLSTLMSLYEPYMKYLIQQRSPAFLLYKASVERVKETSFAIGEAVQSLWEVARVEDLPAWL</sequence>
<evidence type="ECO:0000313" key="3">
    <source>
        <dbReference type="EMBL" id="EXJ75355.1"/>
    </source>
</evidence>
<name>W9XDG9_9EURO</name>